<evidence type="ECO:0000313" key="8">
    <source>
        <dbReference type="EMBL" id="EIE19926.1"/>
    </source>
</evidence>
<feature type="transmembrane region" description="Helical" evidence="7">
    <location>
        <begin position="207"/>
        <end position="229"/>
    </location>
</feature>
<protein>
    <recommendedName>
        <fullName evidence="10">Amino acid transporter</fullName>
    </recommendedName>
</protein>
<feature type="transmembrane region" description="Helical" evidence="7">
    <location>
        <begin position="91"/>
        <end position="114"/>
    </location>
</feature>
<dbReference type="RefSeq" id="XP_005644470.1">
    <property type="nucleotide sequence ID" value="XM_005644413.1"/>
</dbReference>
<feature type="transmembrane region" description="Helical" evidence="7">
    <location>
        <begin position="498"/>
        <end position="517"/>
    </location>
</feature>
<feature type="compositionally biased region" description="Basic and acidic residues" evidence="6">
    <location>
        <begin position="1"/>
        <end position="10"/>
    </location>
</feature>
<sequence>MEHPHIKDPSQDDGPLWGSKIGSAKDPERGVMPLDSGEARMHSLGYKQELKREFGFLTSTCASLGLMAFSSGLTGFFGIAYMNGGPVSVVWGWLLVAVMNIFVALTMAEIVSAYPIAGGPYYWCLELLDNNPKYTLIGWCTGWMNVLGQFALTAFNALLLAKHVAIMWLLGNGHVFPPLETLLVYAIVLLPAGFLSTSSTRGMRSYAAAAGAFLVVSGLLIAVALPVVAPTHQSAAFVFTHFNVGDMAMSNVPNVAYLFLLGMLTAQGTFIGYEAPAQFAEETRRADVSVPRAIILSVMANAVLGFCYIVAILFSIQGVANLSNGEAHGYLVGQIFYDCFKARFGSGVGAIVMLIIPMITTFNATVLSLATNARMLWAFARDGGVPYSRVWSAVSDCTHTPVSAVWAMSALAFLLGLPMLYSLEVFQALISVSSVGLYTSYAIPIVLRMLRKDSFQAGPFQLGKWQLPVHLAAVVWVAISTVSFIMPTCYPVDISNVNWTPVTVGAALLLVLGGWYLPCLRAWQCHHGKARTLGCACARAAGRCSGGTQEPEFESPSAHLQRLTLTDLEYTVAKEATPQNGATTRAAPACPPARTGQLGGTHTSVVIQSHLPLHKKP</sequence>
<feature type="region of interest" description="Disordered" evidence="6">
    <location>
        <begin position="1"/>
        <end position="32"/>
    </location>
</feature>
<keyword evidence="9" id="KW-1185">Reference proteome</keyword>
<dbReference type="PANTHER" id="PTHR45649:SF26">
    <property type="entry name" value="OS04G0435100 PROTEIN"/>
    <property type="match status" value="1"/>
</dbReference>
<feature type="transmembrane region" description="Helical" evidence="7">
    <location>
        <begin position="134"/>
        <end position="155"/>
    </location>
</feature>
<keyword evidence="2" id="KW-0813">Transport</keyword>
<dbReference type="KEGG" id="csl:COCSUDRAFT_44328"/>
<dbReference type="GO" id="GO:0022857">
    <property type="term" value="F:transmembrane transporter activity"/>
    <property type="evidence" value="ECO:0007669"/>
    <property type="project" value="InterPro"/>
</dbReference>
<reference evidence="8 9" key="1">
    <citation type="journal article" date="2012" name="Genome Biol.">
        <title>The genome of the polar eukaryotic microalga coccomyxa subellipsoidea reveals traits of cold adaptation.</title>
        <authorList>
            <person name="Blanc G."/>
            <person name="Agarkova I."/>
            <person name="Grimwood J."/>
            <person name="Kuo A."/>
            <person name="Brueggeman A."/>
            <person name="Dunigan D."/>
            <person name="Gurnon J."/>
            <person name="Ladunga I."/>
            <person name="Lindquist E."/>
            <person name="Lucas S."/>
            <person name="Pangilinan J."/>
            <person name="Proschold T."/>
            <person name="Salamov A."/>
            <person name="Schmutz J."/>
            <person name="Weeks D."/>
            <person name="Yamada T."/>
            <person name="Claverie J.M."/>
            <person name="Grigoriev I."/>
            <person name="Van Etten J."/>
            <person name="Lomsadze A."/>
            <person name="Borodovsky M."/>
        </authorList>
    </citation>
    <scope>NUCLEOTIDE SEQUENCE [LARGE SCALE GENOMIC DNA]</scope>
    <source>
        <strain evidence="8 9">C-169</strain>
    </source>
</reference>
<dbReference type="GeneID" id="17037900"/>
<keyword evidence="4 7" id="KW-1133">Transmembrane helix</keyword>
<dbReference type="GO" id="GO:0006865">
    <property type="term" value="P:amino acid transport"/>
    <property type="evidence" value="ECO:0007669"/>
    <property type="project" value="InterPro"/>
</dbReference>
<feature type="transmembrane region" description="Helical" evidence="7">
    <location>
        <begin position="427"/>
        <end position="447"/>
    </location>
</feature>
<dbReference type="InterPro" id="IPR002293">
    <property type="entry name" value="AA/rel_permease1"/>
</dbReference>
<dbReference type="Gene3D" id="1.20.1740.10">
    <property type="entry name" value="Amino acid/polyamine transporter I"/>
    <property type="match status" value="1"/>
</dbReference>
<feature type="transmembrane region" description="Helical" evidence="7">
    <location>
        <begin position="175"/>
        <end position="195"/>
    </location>
</feature>
<gene>
    <name evidence="8" type="ORF">COCSUDRAFT_44328</name>
</gene>
<feature type="transmembrane region" description="Helical" evidence="7">
    <location>
        <begin position="467"/>
        <end position="486"/>
    </location>
</feature>
<evidence type="ECO:0000256" key="7">
    <source>
        <dbReference type="SAM" id="Phobius"/>
    </source>
</evidence>
<keyword evidence="5 7" id="KW-0472">Membrane</keyword>
<evidence type="ECO:0008006" key="10">
    <source>
        <dbReference type="Google" id="ProtNLM"/>
    </source>
</evidence>
<keyword evidence="3 7" id="KW-0812">Transmembrane</keyword>
<dbReference type="eggNOG" id="KOG1289">
    <property type="taxonomic scope" value="Eukaryota"/>
</dbReference>
<name>I0YNF7_COCSC</name>
<evidence type="ECO:0000256" key="2">
    <source>
        <dbReference type="ARBA" id="ARBA00022448"/>
    </source>
</evidence>
<dbReference type="GO" id="GO:0016020">
    <property type="term" value="C:membrane"/>
    <property type="evidence" value="ECO:0007669"/>
    <property type="project" value="UniProtKB-SubCell"/>
</dbReference>
<proteinExistence type="predicted"/>
<dbReference type="PANTHER" id="PTHR45649">
    <property type="entry name" value="AMINO-ACID PERMEASE BAT1"/>
    <property type="match status" value="1"/>
</dbReference>
<dbReference type="InterPro" id="IPR004840">
    <property type="entry name" value="Amino_acid_permease_CS"/>
</dbReference>
<evidence type="ECO:0000256" key="6">
    <source>
        <dbReference type="SAM" id="MobiDB-lite"/>
    </source>
</evidence>
<comment type="subcellular location">
    <subcellularLocation>
        <location evidence="1">Membrane</location>
        <topology evidence="1">Multi-pass membrane protein</topology>
    </subcellularLocation>
</comment>
<comment type="caution">
    <text evidence="8">The sequence shown here is derived from an EMBL/GenBank/DDBJ whole genome shotgun (WGS) entry which is preliminary data.</text>
</comment>
<evidence type="ECO:0000256" key="1">
    <source>
        <dbReference type="ARBA" id="ARBA00004141"/>
    </source>
</evidence>
<feature type="transmembrane region" description="Helical" evidence="7">
    <location>
        <begin position="54"/>
        <end position="79"/>
    </location>
</feature>
<accession>I0YNF7</accession>
<organism evidence="8 9">
    <name type="scientific">Coccomyxa subellipsoidea (strain C-169)</name>
    <name type="common">Green microalga</name>
    <dbReference type="NCBI Taxonomy" id="574566"/>
    <lineage>
        <taxon>Eukaryota</taxon>
        <taxon>Viridiplantae</taxon>
        <taxon>Chlorophyta</taxon>
        <taxon>core chlorophytes</taxon>
        <taxon>Trebouxiophyceae</taxon>
        <taxon>Trebouxiophyceae incertae sedis</taxon>
        <taxon>Coccomyxaceae</taxon>
        <taxon>Coccomyxa</taxon>
        <taxon>Coccomyxa subellipsoidea</taxon>
    </lineage>
</organism>
<feature type="transmembrane region" description="Helical" evidence="7">
    <location>
        <begin position="350"/>
        <end position="371"/>
    </location>
</feature>
<evidence type="ECO:0000256" key="5">
    <source>
        <dbReference type="ARBA" id="ARBA00023136"/>
    </source>
</evidence>
<dbReference type="Pfam" id="PF13520">
    <property type="entry name" value="AA_permease_2"/>
    <property type="match status" value="1"/>
</dbReference>
<dbReference type="AlphaFoldDB" id="I0YNF7"/>
<dbReference type="OrthoDB" id="3257095at2759"/>
<dbReference type="EMBL" id="AGSI01000017">
    <property type="protein sequence ID" value="EIE19926.1"/>
    <property type="molecule type" value="Genomic_DNA"/>
</dbReference>
<evidence type="ECO:0000256" key="4">
    <source>
        <dbReference type="ARBA" id="ARBA00022989"/>
    </source>
</evidence>
<feature type="transmembrane region" description="Helical" evidence="7">
    <location>
        <begin position="402"/>
        <end position="421"/>
    </location>
</feature>
<feature type="transmembrane region" description="Helical" evidence="7">
    <location>
        <begin position="255"/>
        <end position="273"/>
    </location>
</feature>
<evidence type="ECO:0000256" key="3">
    <source>
        <dbReference type="ARBA" id="ARBA00022692"/>
    </source>
</evidence>
<dbReference type="Proteomes" id="UP000007264">
    <property type="component" value="Unassembled WGS sequence"/>
</dbReference>
<evidence type="ECO:0000313" key="9">
    <source>
        <dbReference type="Proteomes" id="UP000007264"/>
    </source>
</evidence>
<dbReference type="PROSITE" id="PS00218">
    <property type="entry name" value="AMINO_ACID_PERMEASE_1"/>
    <property type="match status" value="1"/>
</dbReference>
<feature type="transmembrane region" description="Helical" evidence="7">
    <location>
        <begin position="294"/>
        <end position="316"/>
    </location>
</feature>